<feature type="transmembrane region" description="Helical" evidence="1">
    <location>
        <begin position="83"/>
        <end position="101"/>
    </location>
</feature>
<keyword evidence="1" id="KW-0472">Membrane</keyword>
<accession>A0ABT4RNW8</accession>
<dbReference type="RefSeq" id="WP_270006609.1">
    <property type="nucleotide sequence ID" value="NZ_JAPCID010000036.1"/>
</dbReference>
<reference evidence="2" key="1">
    <citation type="submission" date="2022-10" db="EMBL/GenBank/DDBJ databases">
        <title>The WGS of Solirubrobacter sp. CPCC 204708.</title>
        <authorList>
            <person name="Jiang Z."/>
        </authorList>
    </citation>
    <scope>NUCLEOTIDE SEQUENCE</scope>
    <source>
        <strain evidence="2">CPCC 204708</strain>
    </source>
</reference>
<comment type="caution">
    <text evidence="2">The sequence shown here is derived from an EMBL/GenBank/DDBJ whole genome shotgun (WGS) entry which is preliminary data.</text>
</comment>
<evidence type="ECO:0000313" key="3">
    <source>
        <dbReference type="Proteomes" id="UP001147700"/>
    </source>
</evidence>
<keyword evidence="1" id="KW-0812">Transmembrane</keyword>
<sequence>MLLVLAAPFVWLAGGPMLGFTVGAVAWIVTRIIGAVIERQARGREIKTQIALNFGVLMGRVWVVGIAILVVGRTAERADGLTAALVALVAFTLYLATSLVLRPSERNTQRP</sequence>
<feature type="transmembrane region" description="Helical" evidence="1">
    <location>
        <begin position="6"/>
        <end position="29"/>
    </location>
</feature>
<feature type="transmembrane region" description="Helical" evidence="1">
    <location>
        <begin position="50"/>
        <end position="71"/>
    </location>
</feature>
<keyword evidence="3" id="KW-1185">Reference proteome</keyword>
<evidence type="ECO:0000313" key="2">
    <source>
        <dbReference type="EMBL" id="MDA0140254.1"/>
    </source>
</evidence>
<evidence type="ECO:0008006" key="4">
    <source>
        <dbReference type="Google" id="ProtNLM"/>
    </source>
</evidence>
<evidence type="ECO:0000256" key="1">
    <source>
        <dbReference type="SAM" id="Phobius"/>
    </source>
</evidence>
<gene>
    <name evidence="2" type="ORF">OJ962_22335</name>
</gene>
<organism evidence="2 3">
    <name type="scientific">Solirubrobacter deserti</name>
    <dbReference type="NCBI Taxonomy" id="2282478"/>
    <lineage>
        <taxon>Bacteria</taxon>
        <taxon>Bacillati</taxon>
        <taxon>Actinomycetota</taxon>
        <taxon>Thermoleophilia</taxon>
        <taxon>Solirubrobacterales</taxon>
        <taxon>Solirubrobacteraceae</taxon>
        <taxon>Solirubrobacter</taxon>
    </lineage>
</organism>
<name>A0ABT4RNW8_9ACTN</name>
<protein>
    <recommendedName>
        <fullName evidence="4">ATP synthase subunit I</fullName>
    </recommendedName>
</protein>
<dbReference type="Proteomes" id="UP001147700">
    <property type="component" value="Unassembled WGS sequence"/>
</dbReference>
<keyword evidence="1" id="KW-1133">Transmembrane helix</keyword>
<proteinExistence type="predicted"/>
<dbReference type="EMBL" id="JAPCID010000036">
    <property type="protein sequence ID" value="MDA0140254.1"/>
    <property type="molecule type" value="Genomic_DNA"/>
</dbReference>